<evidence type="ECO:0000256" key="7">
    <source>
        <dbReference type="SAM" id="Phobius"/>
    </source>
</evidence>
<dbReference type="GO" id="GO:0008381">
    <property type="term" value="F:mechanosensitive monoatomic ion channel activity"/>
    <property type="evidence" value="ECO:0007669"/>
    <property type="project" value="InterPro"/>
</dbReference>
<evidence type="ECO:0000313" key="11">
    <source>
        <dbReference type="Proteomes" id="UP000198312"/>
    </source>
</evidence>
<keyword evidence="5 7" id="KW-1133">Transmembrane helix</keyword>
<comment type="similarity">
    <text evidence="2">Belongs to the MscS (TC 1.A.23) family.</text>
</comment>
<dbReference type="InterPro" id="IPR045276">
    <property type="entry name" value="YbiO_bact"/>
</dbReference>
<feature type="domain" description="Mechanosensitive ion channel transmembrane helices 2/3" evidence="9">
    <location>
        <begin position="4"/>
        <end position="27"/>
    </location>
</feature>
<keyword evidence="3" id="KW-1003">Cell membrane</keyword>
<dbReference type="Proteomes" id="UP000198312">
    <property type="component" value="Chromosome"/>
</dbReference>
<dbReference type="InterPro" id="IPR011014">
    <property type="entry name" value="MscS_channel_TM-2"/>
</dbReference>
<dbReference type="Pfam" id="PF00924">
    <property type="entry name" value="MS_channel_2nd"/>
    <property type="match status" value="1"/>
</dbReference>
<dbReference type="PANTHER" id="PTHR30460:SF0">
    <property type="entry name" value="MODERATE CONDUCTANCE MECHANOSENSITIVE CHANNEL YBIO"/>
    <property type="match status" value="1"/>
</dbReference>
<dbReference type="InterPro" id="IPR010920">
    <property type="entry name" value="LSM_dom_sf"/>
</dbReference>
<keyword evidence="11" id="KW-1185">Reference proteome</keyword>
<evidence type="ECO:0000259" key="8">
    <source>
        <dbReference type="Pfam" id="PF00924"/>
    </source>
</evidence>
<dbReference type="SUPFAM" id="SSF50182">
    <property type="entry name" value="Sm-like ribonucleoproteins"/>
    <property type="match status" value="1"/>
</dbReference>
<dbReference type="PANTHER" id="PTHR30460">
    <property type="entry name" value="MODERATE CONDUCTANCE MECHANOSENSITIVE CHANNEL YBIO"/>
    <property type="match status" value="1"/>
</dbReference>
<dbReference type="Pfam" id="PF21088">
    <property type="entry name" value="MS_channel_1st"/>
    <property type="match status" value="1"/>
</dbReference>
<evidence type="ECO:0000259" key="9">
    <source>
        <dbReference type="Pfam" id="PF21088"/>
    </source>
</evidence>
<proteinExistence type="inferred from homology"/>
<dbReference type="KEGG" id="vil:CFK37_05115"/>
<accession>A0A220U0H3</accession>
<dbReference type="SUPFAM" id="SSF82861">
    <property type="entry name" value="Mechanosensitive channel protein MscS (YggB), transmembrane region"/>
    <property type="match status" value="1"/>
</dbReference>
<dbReference type="OrthoDB" id="9809206at2"/>
<dbReference type="InterPro" id="IPR006685">
    <property type="entry name" value="MscS_channel_2nd"/>
</dbReference>
<comment type="subcellular location">
    <subcellularLocation>
        <location evidence="1">Cell membrane</location>
        <topology evidence="1">Multi-pass membrane protein</topology>
    </subcellularLocation>
</comment>
<evidence type="ECO:0000256" key="6">
    <source>
        <dbReference type="ARBA" id="ARBA00023136"/>
    </source>
</evidence>
<evidence type="ECO:0000256" key="1">
    <source>
        <dbReference type="ARBA" id="ARBA00004651"/>
    </source>
</evidence>
<evidence type="ECO:0000256" key="2">
    <source>
        <dbReference type="ARBA" id="ARBA00008017"/>
    </source>
</evidence>
<keyword evidence="4 7" id="KW-0812">Transmembrane</keyword>
<dbReference type="AlphaFoldDB" id="A0A220U0H3"/>
<feature type="transmembrane region" description="Helical" evidence="7">
    <location>
        <begin position="6"/>
        <end position="30"/>
    </location>
</feature>
<dbReference type="EMBL" id="CP022315">
    <property type="protein sequence ID" value="ASK61588.1"/>
    <property type="molecule type" value="Genomic_DNA"/>
</dbReference>
<evidence type="ECO:0000256" key="3">
    <source>
        <dbReference type="ARBA" id="ARBA00022475"/>
    </source>
</evidence>
<dbReference type="InterPro" id="IPR023408">
    <property type="entry name" value="MscS_beta-dom_sf"/>
</dbReference>
<protein>
    <submittedName>
        <fullName evidence="10">Uncharacterized protein</fullName>
    </submittedName>
</protein>
<organism evidence="10 11">
    <name type="scientific">Virgibacillus phasianinus</name>
    <dbReference type="NCBI Taxonomy" id="2017483"/>
    <lineage>
        <taxon>Bacteria</taxon>
        <taxon>Bacillati</taxon>
        <taxon>Bacillota</taxon>
        <taxon>Bacilli</taxon>
        <taxon>Bacillales</taxon>
        <taxon>Bacillaceae</taxon>
        <taxon>Virgibacillus</taxon>
    </lineage>
</organism>
<dbReference type="GO" id="GO:0005886">
    <property type="term" value="C:plasma membrane"/>
    <property type="evidence" value="ECO:0007669"/>
    <property type="project" value="UniProtKB-SubCell"/>
</dbReference>
<evidence type="ECO:0000256" key="5">
    <source>
        <dbReference type="ARBA" id="ARBA00022989"/>
    </source>
</evidence>
<sequence>MPILNIHIGALLAGAGVLGIAIAFAAQSLLKDFFNGFFIMLEDRYGVGDFVVINDMWGAVNSLGLRITTLQVWTGEIVITSIATSCLFT</sequence>
<dbReference type="Gene3D" id="1.10.287.1260">
    <property type="match status" value="1"/>
</dbReference>
<keyword evidence="6 7" id="KW-0472">Membrane</keyword>
<evidence type="ECO:0000256" key="4">
    <source>
        <dbReference type="ARBA" id="ARBA00022692"/>
    </source>
</evidence>
<feature type="domain" description="Mechanosensitive ion channel MscS" evidence="8">
    <location>
        <begin position="29"/>
        <end position="79"/>
    </location>
</feature>
<evidence type="ECO:0000313" key="10">
    <source>
        <dbReference type="EMBL" id="ASK61588.1"/>
    </source>
</evidence>
<reference evidence="10 11" key="1">
    <citation type="submission" date="2017-07" db="EMBL/GenBank/DDBJ databases">
        <title>Virgibacillus sp. LM2416.</title>
        <authorList>
            <person name="Tak E.J."/>
            <person name="Bae J.-W."/>
        </authorList>
    </citation>
    <scope>NUCLEOTIDE SEQUENCE [LARGE SCALE GENOMIC DNA]</scope>
    <source>
        <strain evidence="10 11">LM2416</strain>
    </source>
</reference>
<gene>
    <name evidence="10" type="ORF">CFK37_05115</name>
</gene>
<dbReference type="InterPro" id="IPR049142">
    <property type="entry name" value="MS_channel_1st"/>
</dbReference>
<name>A0A220U0H3_9BACI</name>
<dbReference type="Gene3D" id="2.30.30.60">
    <property type="match status" value="1"/>
</dbReference>